<feature type="non-terminal residue" evidence="1">
    <location>
        <position position="1"/>
    </location>
</feature>
<organism evidence="1 2">
    <name type="scientific">Stegodyphus mimosarum</name>
    <name type="common">African social velvet spider</name>
    <dbReference type="NCBI Taxonomy" id="407821"/>
    <lineage>
        <taxon>Eukaryota</taxon>
        <taxon>Metazoa</taxon>
        <taxon>Ecdysozoa</taxon>
        <taxon>Arthropoda</taxon>
        <taxon>Chelicerata</taxon>
        <taxon>Arachnida</taxon>
        <taxon>Araneae</taxon>
        <taxon>Araneomorphae</taxon>
        <taxon>Entelegynae</taxon>
        <taxon>Eresoidea</taxon>
        <taxon>Eresidae</taxon>
        <taxon>Stegodyphus</taxon>
    </lineage>
</organism>
<proteinExistence type="predicted"/>
<evidence type="ECO:0000313" key="1">
    <source>
        <dbReference type="EMBL" id="KFM65201.1"/>
    </source>
</evidence>
<feature type="non-terminal residue" evidence="1">
    <location>
        <position position="68"/>
    </location>
</feature>
<sequence length="68" mass="7594">LPTEDELRQICPGILETFECIRKKSLVCEGSTPEEAAQQRDDLELARAAQIFLNIEALAKDLCNEDTS</sequence>
<protein>
    <submittedName>
        <fullName evidence="1">Uncharacterized protein</fullName>
    </submittedName>
</protein>
<gene>
    <name evidence="1" type="ORF">X975_17392</name>
</gene>
<keyword evidence="2" id="KW-1185">Reference proteome</keyword>
<accession>A0A087TJB2</accession>
<reference evidence="1 2" key="1">
    <citation type="submission" date="2013-11" db="EMBL/GenBank/DDBJ databases">
        <title>Genome sequencing of Stegodyphus mimosarum.</title>
        <authorList>
            <person name="Bechsgaard J."/>
        </authorList>
    </citation>
    <scope>NUCLEOTIDE SEQUENCE [LARGE SCALE GENOMIC DNA]</scope>
</reference>
<name>A0A087TJB2_STEMI</name>
<dbReference type="EMBL" id="KK115479">
    <property type="protein sequence ID" value="KFM65201.1"/>
    <property type="molecule type" value="Genomic_DNA"/>
</dbReference>
<dbReference type="Proteomes" id="UP000054359">
    <property type="component" value="Unassembled WGS sequence"/>
</dbReference>
<evidence type="ECO:0000313" key="2">
    <source>
        <dbReference type="Proteomes" id="UP000054359"/>
    </source>
</evidence>
<dbReference type="AlphaFoldDB" id="A0A087TJB2"/>